<dbReference type="Pfam" id="PF06124">
    <property type="entry name" value="DUF960"/>
    <property type="match status" value="1"/>
</dbReference>
<evidence type="ECO:0000313" key="2">
    <source>
        <dbReference type="Proteomes" id="UP000464452"/>
    </source>
</evidence>
<dbReference type="InterPro" id="IPR009303">
    <property type="entry name" value="DUF960"/>
</dbReference>
<protein>
    <submittedName>
        <fullName evidence="1">DUF960 domain-containing protein</fullName>
    </submittedName>
</protein>
<sequence>MFEGKRYMTIGVKEMVGLDIQIIIWSMIDDISKKNDFNIDYLQVFELETIEINGLEFQKITHKQEVEPYSVTKIFKVEKPVNCKIFIISNKEEEGKEYSVMMLSHEY</sequence>
<evidence type="ECO:0000313" key="1">
    <source>
        <dbReference type="EMBL" id="QIB27937.1"/>
    </source>
</evidence>
<dbReference type="Proteomes" id="UP000464452">
    <property type="component" value="Chromosome"/>
</dbReference>
<dbReference type="AlphaFoldDB" id="A0A6P1YFR9"/>
<organism evidence="1 2">
    <name type="scientific">Caloranaerobacter azorensis</name>
    <dbReference type="NCBI Taxonomy" id="116090"/>
    <lineage>
        <taxon>Bacteria</taxon>
        <taxon>Bacillati</taxon>
        <taxon>Bacillota</taxon>
        <taxon>Tissierellia</taxon>
        <taxon>Tissierellales</taxon>
        <taxon>Thermohalobacteraceae</taxon>
        <taxon>Caloranaerobacter</taxon>
    </lineage>
</organism>
<dbReference type="Gene3D" id="3.10.450.150">
    <property type="entry name" value="enterococcus faecalis protein"/>
    <property type="match status" value="1"/>
</dbReference>
<name>A0A6P1YFR9_9FIRM</name>
<reference evidence="1 2" key="1">
    <citation type="submission" date="2020-02" db="EMBL/GenBank/DDBJ databases">
        <title>Thermophilic hydrogen producing bacteria, Caloranaerobacter azorensis.</title>
        <authorList>
            <person name="Baek K."/>
        </authorList>
    </citation>
    <scope>NUCLEOTIDE SEQUENCE [LARGE SCALE GENOMIC DNA]</scope>
    <source>
        <strain evidence="1 2">T3-1</strain>
    </source>
</reference>
<dbReference type="EMBL" id="CP048617">
    <property type="protein sequence ID" value="QIB27937.1"/>
    <property type="molecule type" value="Genomic_DNA"/>
</dbReference>
<dbReference type="RefSeq" id="WP_163235809.1">
    <property type="nucleotide sequence ID" value="NZ_CP048617.1"/>
</dbReference>
<dbReference type="KEGG" id="cazo:G3A45_12050"/>
<proteinExistence type="predicted"/>
<gene>
    <name evidence="1" type="ORF">G3A45_12050</name>
</gene>
<accession>A0A6P1YFR9</accession>